<protein>
    <submittedName>
        <fullName evidence="2">Dihydrofolate reductase family protein</fullName>
    </submittedName>
</protein>
<dbReference type="SUPFAM" id="SSF53597">
    <property type="entry name" value="Dihydrofolate reductase-like"/>
    <property type="match status" value="1"/>
</dbReference>
<dbReference type="PANTHER" id="PTHR38011:SF2">
    <property type="entry name" value="BIFUNCTIONAL DEAMINASE-REDUCTASE DOMAIN PROTEIN"/>
    <property type="match status" value="1"/>
</dbReference>
<dbReference type="PANTHER" id="PTHR38011">
    <property type="entry name" value="DIHYDROFOLATE REDUCTASE FAMILY PROTEIN (AFU_ORTHOLOGUE AFUA_8G06820)"/>
    <property type="match status" value="1"/>
</dbReference>
<evidence type="ECO:0000313" key="2">
    <source>
        <dbReference type="EMBL" id="MFB9907739.1"/>
    </source>
</evidence>
<sequence length="209" mass="22508">MPIPQRRTVVANITLSLDGRVAGPAGEHDMGWIVPHAIGDGPREHMVQVTAPATTALLGRKNYQGFAGFWPSVADDDSADPRDRTFARWLNAVEKVVFSTTLEEVEWDNARLATEDPAATVKRLRLEEGGDIIVLASTSVIRQLLDADELDRLSITLCPELVGGGARLFTDGPAATSWSLTATRVSDSGAICLLYDRIRAASLTPSGRS</sequence>
<organism evidence="2 3">
    <name type="scientific">Allokutzneria oryzae</name>
    <dbReference type="NCBI Taxonomy" id="1378989"/>
    <lineage>
        <taxon>Bacteria</taxon>
        <taxon>Bacillati</taxon>
        <taxon>Actinomycetota</taxon>
        <taxon>Actinomycetes</taxon>
        <taxon>Pseudonocardiales</taxon>
        <taxon>Pseudonocardiaceae</taxon>
        <taxon>Allokutzneria</taxon>
    </lineage>
</organism>
<name>A0ABV6A750_9PSEU</name>
<dbReference type="EMBL" id="JBHLZU010000023">
    <property type="protein sequence ID" value="MFB9907739.1"/>
    <property type="molecule type" value="Genomic_DNA"/>
</dbReference>
<dbReference type="InterPro" id="IPR024072">
    <property type="entry name" value="DHFR-like_dom_sf"/>
</dbReference>
<feature type="domain" description="Bacterial bifunctional deaminase-reductase C-terminal" evidence="1">
    <location>
        <begin position="7"/>
        <end position="189"/>
    </location>
</feature>
<evidence type="ECO:0000259" key="1">
    <source>
        <dbReference type="Pfam" id="PF01872"/>
    </source>
</evidence>
<dbReference type="Proteomes" id="UP001589693">
    <property type="component" value="Unassembled WGS sequence"/>
</dbReference>
<dbReference type="RefSeq" id="WP_377858432.1">
    <property type="nucleotide sequence ID" value="NZ_JBHLZU010000023.1"/>
</dbReference>
<accession>A0ABV6A750</accession>
<proteinExistence type="predicted"/>
<gene>
    <name evidence="2" type="ORF">ACFFQA_27710</name>
</gene>
<reference evidence="2 3" key="1">
    <citation type="submission" date="2024-09" db="EMBL/GenBank/DDBJ databases">
        <authorList>
            <person name="Sun Q."/>
            <person name="Mori K."/>
        </authorList>
    </citation>
    <scope>NUCLEOTIDE SEQUENCE [LARGE SCALE GENOMIC DNA]</scope>
    <source>
        <strain evidence="2 3">TBRC 7907</strain>
    </source>
</reference>
<dbReference type="Pfam" id="PF01872">
    <property type="entry name" value="RibD_C"/>
    <property type="match status" value="1"/>
</dbReference>
<dbReference type="InterPro" id="IPR002734">
    <property type="entry name" value="RibDG_C"/>
</dbReference>
<evidence type="ECO:0000313" key="3">
    <source>
        <dbReference type="Proteomes" id="UP001589693"/>
    </source>
</evidence>
<keyword evidence="3" id="KW-1185">Reference proteome</keyword>
<dbReference type="InterPro" id="IPR050765">
    <property type="entry name" value="Riboflavin_Biosynth_HTPR"/>
</dbReference>
<dbReference type="Gene3D" id="3.40.430.10">
    <property type="entry name" value="Dihydrofolate Reductase, subunit A"/>
    <property type="match status" value="1"/>
</dbReference>
<comment type="caution">
    <text evidence="2">The sequence shown here is derived from an EMBL/GenBank/DDBJ whole genome shotgun (WGS) entry which is preliminary data.</text>
</comment>